<keyword evidence="1" id="KW-1133">Transmembrane helix</keyword>
<dbReference type="EMBL" id="JBHFNT010000277">
    <property type="protein sequence ID" value="MFB2838767.1"/>
    <property type="molecule type" value="Genomic_DNA"/>
</dbReference>
<sequence length="111" mass="11852">MNSPQDETKQVEIEVTTVEPETVDAKQKVRVEEFSISGDALVSKIKELIHQGNIRRITIKNEEGHTLIEIPLTIGVVGGVVGTAMFPIVAAIGAIGALVAHLTIAIEKVEG</sequence>
<keyword evidence="1" id="KW-0472">Membrane</keyword>
<dbReference type="Pfam" id="PF14242">
    <property type="entry name" value="DUF4342"/>
    <property type="match status" value="1"/>
</dbReference>
<evidence type="ECO:0000313" key="3">
    <source>
        <dbReference type="EMBL" id="MFB2838767.1"/>
    </source>
</evidence>
<organism evidence="3 4">
    <name type="scientific">Floridaenema evergladense BLCC-F167</name>
    <dbReference type="NCBI Taxonomy" id="3153639"/>
    <lineage>
        <taxon>Bacteria</taxon>
        <taxon>Bacillati</taxon>
        <taxon>Cyanobacteriota</taxon>
        <taxon>Cyanophyceae</taxon>
        <taxon>Oscillatoriophycideae</taxon>
        <taxon>Aerosakkonematales</taxon>
        <taxon>Aerosakkonemataceae</taxon>
        <taxon>Floridanema</taxon>
        <taxon>Floridanema evergladense</taxon>
    </lineage>
</organism>
<proteinExistence type="predicted"/>
<evidence type="ECO:0000313" key="4">
    <source>
        <dbReference type="Proteomes" id="UP001576780"/>
    </source>
</evidence>
<comment type="caution">
    <text evidence="3">The sequence shown here is derived from an EMBL/GenBank/DDBJ whole genome shotgun (WGS) entry which is preliminary data.</text>
</comment>
<feature type="domain" description="DUF4342" evidence="2">
    <location>
        <begin position="28"/>
        <end position="108"/>
    </location>
</feature>
<gene>
    <name evidence="3" type="ORF">ACE1CA_30125</name>
</gene>
<keyword evidence="4" id="KW-1185">Reference proteome</keyword>
<feature type="transmembrane region" description="Helical" evidence="1">
    <location>
        <begin position="84"/>
        <end position="106"/>
    </location>
</feature>
<protein>
    <submittedName>
        <fullName evidence="3">DUF4342 domain-containing protein</fullName>
    </submittedName>
</protein>
<accession>A0ABV4WUL0</accession>
<evidence type="ECO:0000256" key="1">
    <source>
        <dbReference type="SAM" id="Phobius"/>
    </source>
</evidence>
<evidence type="ECO:0000259" key="2">
    <source>
        <dbReference type="Pfam" id="PF14242"/>
    </source>
</evidence>
<name>A0ABV4WUL0_9CYAN</name>
<dbReference type="RefSeq" id="WP_413281063.1">
    <property type="nucleotide sequence ID" value="NZ_JBHFNT010000277.1"/>
</dbReference>
<reference evidence="3 4" key="1">
    <citation type="submission" date="2024-09" db="EMBL/GenBank/DDBJ databases">
        <title>Floridaenema gen nov. (Aerosakkonemataceae, Aerosakkonematales ord. nov., Cyanobacteria) from benthic tropical and subtropical fresh waters, with the description of four new species.</title>
        <authorList>
            <person name="Moretto J.A."/>
            <person name="Berthold D.E."/>
            <person name="Lefler F.W."/>
            <person name="Huang I.-S."/>
            <person name="Laughinghouse H. IV."/>
        </authorList>
    </citation>
    <scope>NUCLEOTIDE SEQUENCE [LARGE SCALE GENOMIC DNA]</scope>
    <source>
        <strain evidence="3 4">BLCC-F167</strain>
    </source>
</reference>
<dbReference type="Proteomes" id="UP001576780">
    <property type="component" value="Unassembled WGS sequence"/>
</dbReference>
<dbReference type="InterPro" id="IPR025642">
    <property type="entry name" value="DUF4342"/>
</dbReference>
<keyword evidence="1" id="KW-0812">Transmembrane</keyword>